<sequence length="397" mass="46162">MIKLDAVDVMMNPEEVEVTFEPILGAATFQVEGYMVHGQFRGESLTPFFYDDDVPLEYQLDIAKRMERLAAEQLRDATQFVTFRCRSEWILEQGGEAFLAPLRELNFPLHRIYVTLQGTDLVDVSRLSRVVQYYRSSGVKVALDFAESTSIEDIMTVAPEMLLVDLATMVEKKTLSVTYPQMLQTMEYIASRLGAPLLYKSIDHLGQLRYAWRHGGRYYMGSLLGQSDAMPPREAKGMSVLTQEVPSFFLHDQERLKRLYELEFELHKQIHDLVQSGKWSRDKKDEWLLHIAPKLEGTFVRYYLTDQTGFQTSANVYQAQSDWAVDNTYRGYNWSFRPYFIRTMAAMDVRGRGYLSEDYRDFSSNEVTRTFSYPLPDGMFLFADLSEEFLYQNRLLD</sequence>
<dbReference type="Pfam" id="PF10388">
    <property type="entry name" value="YkuI_C"/>
    <property type="match status" value="1"/>
</dbReference>
<name>A0ABT7MQJ3_9BACL</name>
<dbReference type="EMBL" id="JASWER010000008">
    <property type="protein sequence ID" value="MDL5377478.1"/>
    <property type="molecule type" value="Genomic_DNA"/>
</dbReference>
<dbReference type="Proteomes" id="UP001230807">
    <property type="component" value="Unassembled WGS sequence"/>
</dbReference>
<comment type="caution">
    <text evidence="2">The sequence shown here is derived from an EMBL/GenBank/DDBJ whole genome shotgun (WGS) entry which is preliminary data.</text>
</comment>
<gene>
    <name evidence="2" type="ORF">QR695_10720</name>
</gene>
<organism evidence="2 3">
    <name type="scientific">Exiguobacterium mexicanum</name>
    <dbReference type="NCBI Taxonomy" id="340146"/>
    <lineage>
        <taxon>Bacteria</taxon>
        <taxon>Bacillati</taxon>
        <taxon>Bacillota</taxon>
        <taxon>Bacilli</taxon>
        <taxon>Bacillales</taxon>
        <taxon>Bacillales Family XII. Incertae Sedis</taxon>
        <taxon>Exiguobacterium</taxon>
    </lineage>
</organism>
<dbReference type="InterPro" id="IPR018842">
    <property type="entry name" value="YkuI_C"/>
</dbReference>
<dbReference type="InterPro" id="IPR035919">
    <property type="entry name" value="EAL_sf"/>
</dbReference>
<dbReference type="RefSeq" id="WP_286038425.1">
    <property type="nucleotide sequence ID" value="NZ_CP183077.1"/>
</dbReference>
<dbReference type="Gene3D" id="3.30.450.20">
    <property type="entry name" value="PAS domain"/>
    <property type="match status" value="1"/>
</dbReference>
<protein>
    <submittedName>
        <fullName evidence="2">EAL-associated domain-containing protein</fullName>
    </submittedName>
</protein>
<dbReference type="InterPro" id="IPR029151">
    <property type="entry name" value="Sensor-like_sf"/>
</dbReference>
<proteinExistence type="predicted"/>
<dbReference type="SUPFAM" id="SSF141868">
    <property type="entry name" value="EAL domain-like"/>
    <property type="match status" value="1"/>
</dbReference>
<feature type="domain" description="YkuI C-terminal" evidence="1">
    <location>
        <begin position="240"/>
        <end position="393"/>
    </location>
</feature>
<accession>A0ABT7MQJ3</accession>
<evidence type="ECO:0000313" key="3">
    <source>
        <dbReference type="Proteomes" id="UP001230807"/>
    </source>
</evidence>
<evidence type="ECO:0000313" key="2">
    <source>
        <dbReference type="EMBL" id="MDL5377478.1"/>
    </source>
</evidence>
<dbReference type="Gene3D" id="3.20.20.450">
    <property type="entry name" value="EAL domain"/>
    <property type="match status" value="1"/>
</dbReference>
<evidence type="ECO:0000259" key="1">
    <source>
        <dbReference type="Pfam" id="PF10388"/>
    </source>
</evidence>
<reference evidence="2 3" key="1">
    <citation type="submission" date="2023-06" db="EMBL/GenBank/DDBJ databases">
        <title>Influencing factors and mechanism of Cr(VI) reduction by facultative anaerobic Exiguobacterium sp. PY14.</title>
        <authorList>
            <person name="Zou L."/>
        </authorList>
    </citation>
    <scope>NUCLEOTIDE SEQUENCE [LARGE SCALE GENOMIC DNA]</scope>
    <source>
        <strain evidence="2 3">PY14</strain>
    </source>
</reference>
<keyword evidence="3" id="KW-1185">Reference proteome</keyword>
<dbReference type="SUPFAM" id="SSF103190">
    <property type="entry name" value="Sensory domain-like"/>
    <property type="match status" value="1"/>
</dbReference>